<name>A0A857J224_9BURK</name>
<feature type="chain" id="PRO_5032450185" description="DUF4148 domain-containing protein" evidence="2">
    <location>
        <begin position="27"/>
        <end position="112"/>
    </location>
</feature>
<evidence type="ECO:0000313" key="4">
    <source>
        <dbReference type="Proteomes" id="UP000464787"/>
    </source>
</evidence>
<dbReference type="AlphaFoldDB" id="A0A857J224"/>
<evidence type="ECO:0000256" key="1">
    <source>
        <dbReference type="SAM" id="MobiDB-lite"/>
    </source>
</evidence>
<evidence type="ECO:0000256" key="2">
    <source>
        <dbReference type="SAM" id="SignalP"/>
    </source>
</evidence>
<feature type="signal peptide" evidence="2">
    <location>
        <begin position="1"/>
        <end position="26"/>
    </location>
</feature>
<accession>A0A857J224</accession>
<organism evidence="3 4">
    <name type="scientific">Xylophilus rhododendri</name>
    <dbReference type="NCBI Taxonomy" id="2697032"/>
    <lineage>
        <taxon>Bacteria</taxon>
        <taxon>Pseudomonadati</taxon>
        <taxon>Pseudomonadota</taxon>
        <taxon>Betaproteobacteria</taxon>
        <taxon>Burkholderiales</taxon>
        <taxon>Xylophilus</taxon>
    </lineage>
</organism>
<sequence length="112" mass="11812">MTSIRTLAIGTGFAATLFAAPGLALAAGEFHPAGGELGWTQHSQHRVATRERADVVAERNAALRPQARAAMPSGEAMETTMRQAAGMGLTRAQVEREARRAMQADEIPEGNG</sequence>
<dbReference type="EMBL" id="CP047650">
    <property type="protein sequence ID" value="QHI97667.1"/>
    <property type="molecule type" value="Genomic_DNA"/>
</dbReference>
<reference evidence="3 4" key="1">
    <citation type="submission" date="2020-01" db="EMBL/GenBank/DDBJ databases">
        <title>Genome sequencing of strain KACC 21265.</title>
        <authorList>
            <person name="Heo J."/>
            <person name="Kim S.-J."/>
            <person name="Kim J.-S."/>
            <person name="Hong S.-B."/>
            <person name="Kwon S.-W."/>
        </authorList>
    </citation>
    <scope>NUCLEOTIDE SEQUENCE [LARGE SCALE GENOMIC DNA]</scope>
    <source>
        <strain evidence="3 4">KACC 21265</strain>
    </source>
</reference>
<feature type="region of interest" description="Disordered" evidence="1">
    <location>
        <begin position="86"/>
        <end position="112"/>
    </location>
</feature>
<evidence type="ECO:0008006" key="5">
    <source>
        <dbReference type="Google" id="ProtNLM"/>
    </source>
</evidence>
<dbReference type="KEGG" id="xyk:GT347_06485"/>
<dbReference type="RefSeq" id="WP_160551185.1">
    <property type="nucleotide sequence ID" value="NZ_CP047650.1"/>
</dbReference>
<proteinExistence type="predicted"/>
<gene>
    <name evidence="3" type="ORF">GT347_06485</name>
</gene>
<keyword evidence="4" id="KW-1185">Reference proteome</keyword>
<feature type="compositionally biased region" description="Basic and acidic residues" evidence="1">
    <location>
        <begin position="93"/>
        <end position="103"/>
    </location>
</feature>
<dbReference type="Proteomes" id="UP000464787">
    <property type="component" value="Chromosome"/>
</dbReference>
<protein>
    <recommendedName>
        <fullName evidence="5">DUF4148 domain-containing protein</fullName>
    </recommendedName>
</protein>
<evidence type="ECO:0000313" key="3">
    <source>
        <dbReference type="EMBL" id="QHI97667.1"/>
    </source>
</evidence>
<keyword evidence="2" id="KW-0732">Signal</keyword>